<evidence type="ECO:0000256" key="1">
    <source>
        <dbReference type="ARBA" id="ARBA00004141"/>
    </source>
</evidence>
<dbReference type="InterPro" id="IPR051790">
    <property type="entry name" value="Cytochrome_c-biogenesis_DsbD"/>
</dbReference>
<feature type="transmembrane region" description="Helical" evidence="7">
    <location>
        <begin position="175"/>
        <end position="193"/>
    </location>
</feature>
<keyword evidence="5 7" id="KW-1133">Transmembrane helix</keyword>
<evidence type="ECO:0000259" key="8">
    <source>
        <dbReference type="Pfam" id="PF02683"/>
    </source>
</evidence>
<accession>A0A0S3PW05</accession>
<feature type="transmembrane region" description="Helical" evidence="7">
    <location>
        <begin position="64"/>
        <end position="88"/>
    </location>
</feature>
<dbReference type="PANTHER" id="PTHR31272:SF4">
    <property type="entry name" value="CYTOCHROME C-TYPE BIOGENESIS PROTEIN HI_1454-RELATED"/>
    <property type="match status" value="1"/>
</dbReference>
<dbReference type="Proteomes" id="UP000236884">
    <property type="component" value="Chromosome"/>
</dbReference>
<dbReference type="KEGG" id="vgo:GJW-30_1_02611"/>
<comment type="subcellular location">
    <subcellularLocation>
        <location evidence="1">Membrane</location>
        <topology evidence="1">Multi-pass membrane protein</topology>
    </subcellularLocation>
</comment>
<evidence type="ECO:0000256" key="5">
    <source>
        <dbReference type="ARBA" id="ARBA00022989"/>
    </source>
</evidence>
<dbReference type="PANTHER" id="PTHR31272">
    <property type="entry name" value="CYTOCHROME C-TYPE BIOGENESIS PROTEIN HI_1454-RELATED"/>
    <property type="match status" value="1"/>
</dbReference>
<evidence type="ECO:0000256" key="3">
    <source>
        <dbReference type="ARBA" id="ARBA00022692"/>
    </source>
</evidence>
<evidence type="ECO:0000313" key="10">
    <source>
        <dbReference type="Proteomes" id="UP000236884"/>
    </source>
</evidence>
<feature type="transmembrane region" description="Helical" evidence="7">
    <location>
        <begin position="214"/>
        <end position="238"/>
    </location>
</feature>
<dbReference type="InterPro" id="IPR003834">
    <property type="entry name" value="Cyt_c_assmbl_TM_dom"/>
</dbReference>
<evidence type="ECO:0000256" key="7">
    <source>
        <dbReference type="SAM" id="Phobius"/>
    </source>
</evidence>
<name>A0A0S3PW05_9BRAD</name>
<reference evidence="9 10" key="1">
    <citation type="submission" date="2015-08" db="EMBL/GenBank/DDBJ databases">
        <title>Investigation of the bacterial diversity of lava forest soil.</title>
        <authorList>
            <person name="Lee J.S."/>
        </authorList>
    </citation>
    <scope>NUCLEOTIDE SEQUENCE [LARGE SCALE GENOMIC DNA]</scope>
    <source>
        <strain evidence="9 10">GJW-30</strain>
    </source>
</reference>
<keyword evidence="3 7" id="KW-0812">Transmembrane</keyword>
<feature type="domain" description="Cytochrome C biogenesis protein transmembrane" evidence="8">
    <location>
        <begin position="10"/>
        <end position="226"/>
    </location>
</feature>
<dbReference type="GO" id="GO:0017004">
    <property type="term" value="P:cytochrome complex assembly"/>
    <property type="evidence" value="ECO:0007669"/>
    <property type="project" value="UniProtKB-KW"/>
</dbReference>
<evidence type="ECO:0000256" key="4">
    <source>
        <dbReference type="ARBA" id="ARBA00022748"/>
    </source>
</evidence>
<dbReference type="EMBL" id="AP014946">
    <property type="protein sequence ID" value="BAT60076.1"/>
    <property type="molecule type" value="Genomic_DNA"/>
</dbReference>
<dbReference type="Pfam" id="PF02683">
    <property type="entry name" value="DsbD_TM"/>
    <property type="match status" value="1"/>
</dbReference>
<comment type="similarity">
    <text evidence="2">Belongs to the DsbD family.</text>
</comment>
<protein>
    <submittedName>
        <fullName evidence="9">Thiol:disulfide interchange protein</fullName>
    </submittedName>
</protein>
<sequence length="248" mass="25979">MKRRMGSEVTIAAALIAGALSFLSPCVLPLVPPYLVYLTGASLDRMAAADGATVRRSGTVFASLLFVAGFATVFIALGASASVIGSLLREYSYGLSMIAGVLIIIMGLHFLGITPIALLSRQQRMEVDKPVSLMGAYVMGLAFAFGWTPCIGPILAAILAVAASESTVTKGAGLLAVYSLGLGIPFVIAAFAVEPFARFLARFRRHIPKVEKAMGALLVVTGIAFLSGWITTMSFWLLEAFPSLGSIG</sequence>
<dbReference type="AlphaFoldDB" id="A0A0S3PW05"/>
<evidence type="ECO:0000313" key="9">
    <source>
        <dbReference type="EMBL" id="BAT60076.1"/>
    </source>
</evidence>
<keyword evidence="6 7" id="KW-0472">Membrane</keyword>
<keyword evidence="10" id="KW-1185">Reference proteome</keyword>
<evidence type="ECO:0000256" key="6">
    <source>
        <dbReference type="ARBA" id="ARBA00023136"/>
    </source>
</evidence>
<organism evidence="9 10">
    <name type="scientific">Variibacter gotjawalensis</name>
    <dbReference type="NCBI Taxonomy" id="1333996"/>
    <lineage>
        <taxon>Bacteria</taxon>
        <taxon>Pseudomonadati</taxon>
        <taxon>Pseudomonadota</taxon>
        <taxon>Alphaproteobacteria</taxon>
        <taxon>Hyphomicrobiales</taxon>
        <taxon>Nitrobacteraceae</taxon>
        <taxon>Variibacter</taxon>
    </lineage>
</organism>
<evidence type="ECO:0000256" key="2">
    <source>
        <dbReference type="ARBA" id="ARBA00006143"/>
    </source>
</evidence>
<feature type="transmembrane region" description="Helical" evidence="7">
    <location>
        <begin position="94"/>
        <end position="119"/>
    </location>
</feature>
<keyword evidence="4" id="KW-0201">Cytochrome c-type biogenesis</keyword>
<proteinExistence type="inferred from homology"/>
<dbReference type="GO" id="GO:0016020">
    <property type="term" value="C:membrane"/>
    <property type="evidence" value="ECO:0007669"/>
    <property type="project" value="UniProtKB-SubCell"/>
</dbReference>
<feature type="transmembrane region" description="Helical" evidence="7">
    <location>
        <begin position="131"/>
        <end position="163"/>
    </location>
</feature>
<gene>
    <name evidence="9" type="ORF">GJW-30_1_02611</name>
</gene>